<dbReference type="EMBL" id="CP144753">
    <property type="protein sequence ID" value="WVZ93243.1"/>
    <property type="molecule type" value="Genomic_DNA"/>
</dbReference>
<dbReference type="GO" id="GO:0016787">
    <property type="term" value="F:hydrolase activity"/>
    <property type="evidence" value="ECO:0007669"/>
    <property type="project" value="UniProtKB-KW"/>
</dbReference>
<accession>A0AAQ3UIJ5</accession>
<dbReference type="GO" id="GO:0005524">
    <property type="term" value="F:ATP binding"/>
    <property type="evidence" value="ECO:0007669"/>
    <property type="project" value="UniProtKB-KW"/>
</dbReference>
<dbReference type="Pfam" id="PF05970">
    <property type="entry name" value="PIF1"/>
    <property type="match status" value="1"/>
</dbReference>
<dbReference type="EC" id="5.6.2.3" evidence="1"/>
<keyword evidence="1" id="KW-0234">DNA repair</keyword>
<organism evidence="3 4">
    <name type="scientific">Paspalum notatum var. saurae</name>
    <dbReference type="NCBI Taxonomy" id="547442"/>
    <lineage>
        <taxon>Eukaryota</taxon>
        <taxon>Viridiplantae</taxon>
        <taxon>Streptophyta</taxon>
        <taxon>Embryophyta</taxon>
        <taxon>Tracheophyta</taxon>
        <taxon>Spermatophyta</taxon>
        <taxon>Magnoliopsida</taxon>
        <taxon>Liliopsida</taxon>
        <taxon>Poales</taxon>
        <taxon>Poaceae</taxon>
        <taxon>PACMAD clade</taxon>
        <taxon>Panicoideae</taxon>
        <taxon>Andropogonodae</taxon>
        <taxon>Paspaleae</taxon>
        <taxon>Paspalinae</taxon>
        <taxon>Paspalum</taxon>
    </lineage>
</organism>
<keyword evidence="4" id="KW-1185">Reference proteome</keyword>
<dbReference type="GO" id="GO:0000723">
    <property type="term" value="P:telomere maintenance"/>
    <property type="evidence" value="ECO:0007669"/>
    <property type="project" value="InterPro"/>
</dbReference>
<dbReference type="GO" id="GO:0006310">
    <property type="term" value="P:DNA recombination"/>
    <property type="evidence" value="ECO:0007669"/>
    <property type="project" value="UniProtKB-KW"/>
</dbReference>
<evidence type="ECO:0000313" key="4">
    <source>
        <dbReference type="Proteomes" id="UP001341281"/>
    </source>
</evidence>
<sequence length="138" mass="16143">MTKRLAIEAFDNSLRDIMDHLRLPFRGKIVVFGAKTVVFGGDFRQVPVVCKGMRAQILAASLRKSIHNHLKLANRKYVKFELHRFEKDTVYTKQLCGYDRYEDDWSFPGGSKWFTIVLTPRPMIYITTTHWSSKYIDP</sequence>
<evidence type="ECO:0000256" key="1">
    <source>
        <dbReference type="RuleBase" id="RU363044"/>
    </source>
</evidence>
<keyword evidence="1" id="KW-0227">DNA damage</keyword>
<dbReference type="AlphaFoldDB" id="A0AAQ3UIJ5"/>
<keyword evidence="1" id="KW-0067">ATP-binding</keyword>
<dbReference type="GO" id="GO:0043139">
    <property type="term" value="F:5'-3' DNA helicase activity"/>
    <property type="evidence" value="ECO:0007669"/>
    <property type="project" value="UniProtKB-EC"/>
</dbReference>
<comment type="similarity">
    <text evidence="1">Belongs to the helicase family.</text>
</comment>
<dbReference type="Proteomes" id="UP001341281">
    <property type="component" value="Chromosome 09"/>
</dbReference>
<comment type="catalytic activity">
    <reaction evidence="1">
        <text>ATP + H2O = ADP + phosphate + H(+)</text>
        <dbReference type="Rhea" id="RHEA:13065"/>
        <dbReference type="ChEBI" id="CHEBI:15377"/>
        <dbReference type="ChEBI" id="CHEBI:15378"/>
        <dbReference type="ChEBI" id="CHEBI:30616"/>
        <dbReference type="ChEBI" id="CHEBI:43474"/>
        <dbReference type="ChEBI" id="CHEBI:456216"/>
        <dbReference type="EC" id="5.6.2.3"/>
    </reaction>
</comment>
<evidence type="ECO:0000259" key="2">
    <source>
        <dbReference type="Pfam" id="PF05970"/>
    </source>
</evidence>
<protein>
    <recommendedName>
        <fullName evidence="1">ATP-dependent DNA helicase</fullName>
        <ecNumber evidence="1">5.6.2.3</ecNumber>
    </recommendedName>
</protein>
<dbReference type="InterPro" id="IPR010285">
    <property type="entry name" value="DNA_helicase_pif1-like_DEAD"/>
</dbReference>
<dbReference type="PANTHER" id="PTHR10492:SF92">
    <property type="entry name" value="ATP-DEPENDENT DNA HELICASE"/>
    <property type="match status" value="1"/>
</dbReference>
<keyword evidence="1" id="KW-0378">Hydrolase</keyword>
<feature type="domain" description="DNA helicase Pif1-like DEAD-box helicase" evidence="2">
    <location>
        <begin position="1"/>
        <end position="66"/>
    </location>
</feature>
<keyword evidence="1" id="KW-0233">DNA recombination</keyword>
<reference evidence="3 4" key="1">
    <citation type="submission" date="2024-02" db="EMBL/GenBank/DDBJ databases">
        <title>High-quality chromosome-scale genome assembly of Pensacola bahiagrass (Paspalum notatum Flugge var. saurae).</title>
        <authorList>
            <person name="Vega J.M."/>
            <person name="Podio M."/>
            <person name="Orjuela J."/>
            <person name="Siena L.A."/>
            <person name="Pessino S.C."/>
            <person name="Combes M.C."/>
            <person name="Mariac C."/>
            <person name="Albertini E."/>
            <person name="Pupilli F."/>
            <person name="Ortiz J.P.A."/>
            <person name="Leblanc O."/>
        </authorList>
    </citation>
    <scope>NUCLEOTIDE SEQUENCE [LARGE SCALE GENOMIC DNA]</scope>
    <source>
        <strain evidence="3">R1</strain>
        <tissue evidence="3">Leaf</tissue>
    </source>
</reference>
<keyword evidence="1" id="KW-0347">Helicase</keyword>
<comment type="cofactor">
    <cofactor evidence="1">
        <name>Mg(2+)</name>
        <dbReference type="ChEBI" id="CHEBI:18420"/>
    </cofactor>
</comment>
<name>A0AAQ3UIJ5_PASNO</name>
<dbReference type="GO" id="GO:0006281">
    <property type="term" value="P:DNA repair"/>
    <property type="evidence" value="ECO:0007669"/>
    <property type="project" value="UniProtKB-KW"/>
</dbReference>
<gene>
    <name evidence="3" type="ORF">U9M48_039241</name>
</gene>
<proteinExistence type="inferred from homology"/>
<dbReference type="PANTHER" id="PTHR10492">
    <property type="match status" value="1"/>
</dbReference>
<evidence type="ECO:0000313" key="3">
    <source>
        <dbReference type="EMBL" id="WVZ93243.1"/>
    </source>
</evidence>
<keyword evidence="1" id="KW-0547">Nucleotide-binding</keyword>